<feature type="transmembrane region" description="Helical" evidence="1">
    <location>
        <begin position="294"/>
        <end position="314"/>
    </location>
</feature>
<protein>
    <recommendedName>
        <fullName evidence="4">Transmembrane protein</fullName>
    </recommendedName>
</protein>
<comment type="caution">
    <text evidence="2">The sequence shown here is derived from an EMBL/GenBank/DDBJ whole genome shotgun (WGS) entry which is preliminary data.</text>
</comment>
<evidence type="ECO:0000256" key="1">
    <source>
        <dbReference type="SAM" id="Phobius"/>
    </source>
</evidence>
<name>A0ABT1R1W6_9HYPH</name>
<accession>A0ABT1R1W6</accession>
<reference evidence="2" key="1">
    <citation type="submission" date="2021-07" db="EMBL/GenBank/DDBJ databases">
        <title>Shinella sp. nov., a novel member of the genus Shinella from water.</title>
        <authorList>
            <person name="Deng Y."/>
        </authorList>
    </citation>
    <scope>NUCLEOTIDE SEQUENCE</scope>
    <source>
        <strain evidence="2">CPCC 100929</strain>
    </source>
</reference>
<evidence type="ECO:0000313" key="3">
    <source>
        <dbReference type="Proteomes" id="UP000996601"/>
    </source>
</evidence>
<gene>
    <name evidence="2" type="ORF">GB927_003835</name>
</gene>
<sequence>MTFPTITLPARALTIKRGVISTPLAYYFSTPILLVIAVFMVMTEGPGILRDYKISQNPLVLQNADINGKCTTRKAVFTTCEVDLTYDYDGQRYEKDVEVMFVDFHTGDYETGAVISADKPDLATISLGLDMLWNRIITLSAFAILLGGGSLAMIFLALRILRVRAQLRHPAVLTPIPVEITAIDNKRKRLSVTYADRLSERKTKRVAYTRFEAGQEPIIVGDAGNNAVALAVWHGNTALPVLLDDRLERIDMSDQERADALAPLLAAAASGAGQPAVARPVATPPKGMSLARRIGLFLIVLVLLVAGIFGYWLWYVTSAPSQYNSPGMDINNMMPEALNRWGCSQLQKRFGDGPAPFGCTAADYQSWK</sequence>
<feature type="transmembrane region" description="Helical" evidence="1">
    <location>
        <begin position="136"/>
        <end position="158"/>
    </location>
</feature>
<evidence type="ECO:0000313" key="2">
    <source>
        <dbReference type="EMBL" id="MCQ4629153.1"/>
    </source>
</evidence>
<keyword evidence="3" id="KW-1185">Reference proteome</keyword>
<organism evidence="2 3">
    <name type="scientific">Shinella lacus</name>
    <dbReference type="NCBI Taxonomy" id="2654216"/>
    <lineage>
        <taxon>Bacteria</taxon>
        <taxon>Pseudomonadati</taxon>
        <taxon>Pseudomonadota</taxon>
        <taxon>Alphaproteobacteria</taxon>
        <taxon>Hyphomicrobiales</taxon>
        <taxon>Rhizobiaceae</taxon>
        <taxon>Shinella</taxon>
    </lineage>
</organism>
<feature type="transmembrane region" description="Helical" evidence="1">
    <location>
        <begin position="24"/>
        <end position="42"/>
    </location>
</feature>
<evidence type="ECO:0008006" key="4">
    <source>
        <dbReference type="Google" id="ProtNLM"/>
    </source>
</evidence>
<proteinExistence type="predicted"/>
<keyword evidence="1" id="KW-0472">Membrane</keyword>
<dbReference type="Proteomes" id="UP000996601">
    <property type="component" value="Unassembled WGS sequence"/>
</dbReference>
<dbReference type="EMBL" id="WHSB02000001">
    <property type="protein sequence ID" value="MCQ4629153.1"/>
    <property type="molecule type" value="Genomic_DNA"/>
</dbReference>
<keyword evidence="1" id="KW-1133">Transmembrane helix</keyword>
<dbReference type="RefSeq" id="WP_256115257.1">
    <property type="nucleotide sequence ID" value="NZ_WHSB02000001.1"/>
</dbReference>
<keyword evidence="1" id="KW-0812">Transmembrane</keyword>